<keyword evidence="1" id="KW-1133">Transmembrane helix</keyword>
<dbReference type="AlphaFoldDB" id="A0A5P3XEC7"/>
<keyword evidence="1" id="KW-0812">Transmembrane</keyword>
<reference evidence="2 3" key="1">
    <citation type="submission" date="2018-09" db="EMBL/GenBank/DDBJ databases">
        <title>A clostridial neurotoxin that targets Anopheles mosquitoes.</title>
        <authorList>
            <person name="Contreras E."/>
            <person name="Masuyer G."/>
            <person name="Qureshi N."/>
            <person name="Chawla S."/>
            <person name="Lim H.L."/>
            <person name="Chen J."/>
            <person name="Stenmark P."/>
            <person name="Gill S."/>
        </authorList>
    </citation>
    <scope>NUCLEOTIDE SEQUENCE [LARGE SCALE GENOMIC DNA]</scope>
    <source>
        <strain evidence="2 3">Cbm</strain>
    </source>
</reference>
<evidence type="ECO:0000313" key="3">
    <source>
        <dbReference type="Proteomes" id="UP000326961"/>
    </source>
</evidence>
<protein>
    <submittedName>
        <fullName evidence="2">Uncharacterized protein</fullName>
    </submittedName>
</protein>
<proteinExistence type="predicted"/>
<dbReference type="EMBL" id="CP032452">
    <property type="protein sequence ID" value="QEZ68473.1"/>
    <property type="molecule type" value="Genomic_DNA"/>
</dbReference>
<keyword evidence="1" id="KW-0472">Membrane</keyword>
<evidence type="ECO:0000313" key="2">
    <source>
        <dbReference type="EMBL" id="QEZ68473.1"/>
    </source>
</evidence>
<sequence length="111" mass="12997">MQKNRFRDYIPMIISLIIFILGGVFKFKGVFILGLVVFFPISLFIQGVLCSKKRMGFIIPLVILSIIFFIMLMWVMGDYESVCLYLKYYVIAYILGYIIEKLISLLKSKFE</sequence>
<feature type="transmembrane region" description="Helical" evidence="1">
    <location>
        <begin position="88"/>
        <end position="106"/>
    </location>
</feature>
<gene>
    <name evidence="2" type="ORF">D4A35_05780</name>
</gene>
<dbReference type="RefSeq" id="WP_150886232.1">
    <property type="nucleotide sequence ID" value="NZ_CP032452.1"/>
</dbReference>
<name>A0A5P3XEC7_PARBF</name>
<dbReference type="Proteomes" id="UP000326961">
    <property type="component" value="Chromosome"/>
</dbReference>
<feature type="transmembrane region" description="Helical" evidence="1">
    <location>
        <begin position="9"/>
        <end position="25"/>
    </location>
</feature>
<feature type="transmembrane region" description="Helical" evidence="1">
    <location>
        <begin position="57"/>
        <end position="76"/>
    </location>
</feature>
<organism evidence="2 3">
    <name type="scientific">Paraclostridium bifermentans</name>
    <name type="common">Clostridium bifermentans</name>
    <dbReference type="NCBI Taxonomy" id="1490"/>
    <lineage>
        <taxon>Bacteria</taxon>
        <taxon>Bacillati</taxon>
        <taxon>Bacillota</taxon>
        <taxon>Clostridia</taxon>
        <taxon>Peptostreptococcales</taxon>
        <taxon>Peptostreptococcaceae</taxon>
        <taxon>Paraclostridium</taxon>
    </lineage>
</organism>
<accession>A0A5P3XEC7</accession>
<evidence type="ECO:0000256" key="1">
    <source>
        <dbReference type="SAM" id="Phobius"/>
    </source>
</evidence>